<protein>
    <submittedName>
        <fullName evidence="2">Uncharacterized protein</fullName>
    </submittedName>
</protein>
<dbReference type="AlphaFoldDB" id="A0A7Y6NTS2"/>
<evidence type="ECO:0000313" key="3">
    <source>
        <dbReference type="Proteomes" id="UP000529637"/>
    </source>
</evidence>
<dbReference type="Proteomes" id="UP000529637">
    <property type="component" value="Unassembled WGS sequence"/>
</dbReference>
<evidence type="ECO:0000313" key="2">
    <source>
        <dbReference type="EMBL" id="NUZ09133.1"/>
    </source>
</evidence>
<feature type="region of interest" description="Disordered" evidence="1">
    <location>
        <begin position="199"/>
        <end position="223"/>
    </location>
</feature>
<dbReference type="EMBL" id="JABWMJ010000034">
    <property type="protein sequence ID" value="NUZ09133.1"/>
    <property type="molecule type" value="Genomic_DNA"/>
</dbReference>
<sequence length="223" mass="24537">MARDPPIYRSDLRGRLGLFFSRLISRIPYSYSVVAVLLCLGSSPALSQVFWSGTEFGDSISDVQRKVPAAGAPVPLAELRRGTSSFKELDALEARGVTKVMAASSSLSSTRFAVLFHFSQDRLVKVVLTKDEASTNSEAKRLALQLTQTLRKKYGSPRILPDKEDGSLSFFYKSGRTLILFYTGPVDRENAMLISYTLEDDSSPAPAGPRAKSPRPRDELGRL</sequence>
<proteinExistence type="predicted"/>
<comment type="caution">
    <text evidence="2">The sequence shown here is derived from an EMBL/GenBank/DDBJ whole genome shotgun (WGS) entry which is preliminary data.</text>
</comment>
<dbReference type="RefSeq" id="WP_176071975.1">
    <property type="nucleotide sequence ID" value="NZ_JABWMJ010000034.1"/>
</dbReference>
<name>A0A7Y6NTS2_9BURK</name>
<organism evidence="2 3">
    <name type="scientific">Piscinibacter koreensis</name>
    <dbReference type="NCBI Taxonomy" id="2742824"/>
    <lineage>
        <taxon>Bacteria</taxon>
        <taxon>Pseudomonadati</taxon>
        <taxon>Pseudomonadota</taxon>
        <taxon>Betaproteobacteria</taxon>
        <taxon>Burkholderiales</taxon>
        <taxon>Sphaerotilaceae</taxon>
        <taxon>Piscinibacter</taxon>
    </lineage>
</organism>
<evidence type="ECO:0000256" key="1">
    <source>
        <dbReference type="SAM" id="MobiDB-lite"/>
    </source>
</evidence>
<keyword evidence="3" id="KW-1185">Reference proteome</keyword>
<reference evidence="2 3" key="1">
    <citation type="submission" date="2020-06" db="EMBL/GenBank/DDBJ databases">
        <title>Schlegella sp. ID0723 isolated from air conditioner.</title>
        <authorList>
            <person name="Kim D.Y."/>
            <person name="Kim D.-U."/>
        </authorList>
    </citation>
    <scope>NUCLEOTIDE SEQUENCE [LARGE SCALE GENOMIC DNA]</scope>
    <source>
        <strain evidence="2 3">ID0723</strain>
    </source>
</reference>
<accession>A0A7Y6NTS2</accession>
<gene>
    <name evidence="2" type="ORF">HQN59_25705</name>
</gene>